<dbReference type="AlphaFoldDB" id="A0A917F9E3"/>
<proteinExistence type="predicted"/>
<protein>
    <submittedName>
        <fullName evidence="2">Uncharacterized protein</fullName>
    </submittedName>
</protein>
<feature type="region of interest" description="Disordered" evidence="1">
    <location>
        <begin position="1"/>
        <end position="32"/>
    </location>
</feature>
<dbReference type="EMBL" id="BMKQ01000002">
    <property type="protein sequence ID" value="GGF58208.1"/>
    <property type="molecule type" value="Genomic_DNA"/>
</dbReference>
<keyword evidence="3" id="KW-1185">Reference proteome</keyword>
<evidence type="ECO:0000313" key="3">
    <source>
        <dbReference type="Proteomes" id="UP000649179"/>
    </source>
</evidence>
<evidence type="ECO:0000313" key="2">
    <source>
        <dbReference type="EMBL" id="GGF58208.1"/>
    </source>
</evidence>
<comment type="caution">
    <text evidence="2">The sequence shown here is derived from an EMBL/GenBank/DDBJ whole genome shotgun (WGS) entry which is preliminary data.</text>
</comment>
<gene>
    <name evidence="2" type="ORF">GCM10011519_35070</name>
</gene>
<reference evidence="2" key="1">
    <citation type="journal article" date="2014" name="Int. J. Syst. Evol. Microbiol.">
        <title>Complete genome sequence of Corynebacterium casei LMG S-19264T (=DSM 44701T), isolated from a smear-ripened cheese.</title>
        <authorList>
            <consortium name="US DOE Joint Genome Institute (JGI-PGF)"/>
            <person name="Walter F."/>
            <person name="Albersmeier A."/>
            <person name="Kalinowski J."/>
            <person name="Ruckert C."/>
        </authorList>
    </citation>
    <scope>NUCLEOTIDE SEQUENCE</scope>
    <source>
        <strain evidence="2">CGMCC 1.16067</strain>
    </source>
</reference>
<evidence type="ECO:0000256" key="1">
    <source>
        <dbReference type="SAM" id="MobiDB-lite"/>
    </source>
</evidence>
<organism evidence="2 3">
    <name type="scientific">Marmoricola endophyticus</name>
    <dbReference type="NCBI Taxonomy" id="2040280"/>
    <lineage>
        <taxon>Bacteria</taxon>
        <taxon>Bacillati</taxon>
        <taxon>Actinomycetota</taxon>
        <taxon>Actinomycetes</taxon>
        <taxon>Propionibacteriales</taxon>
        <taxon>Nocardioidaceae</taxon>
        <taxon>Marmoricola</taxon>
    </lineage>
</organism>
<dbReference type="Proteomes" id="UP000649179">
    <property type="component" value="Unassembled WGS sequence"/>
</dbReference>
<dbReference type="RefSeq" id="WP_188781375.1">
    <property type="nucleotide sequence ID" value="NZ_BMKQ01000002.1"/>
</dbReference>
<sequence length="79" mass="8237">MTQESFPGEQSDGMYGEAAMPAEPGADPVDGVEPDIAEAVHHIANRYGAPGLEQLIGAAQGELQDARRALESLGAESEE</sequence>
<accession>A0A917F9E3</accession>
<name>A0A917F9E3_9ACTN</name>
<reference evidence="2" key="2">
    <citation type="submission" date="2020-09" db="EMBL/GenBank/DDBJ databases">
        <authorList>
            <person name="Sun Q."/>
            <person name="Zhou Y."/>
        </authorList>
    </citation>
    <scope>NUCLEOTIDE SEQUENCE</scope>
    <source>
        <strain evidence="2">CGMCC 1.16067</strain>
    </source>
</reference>